<feature type="repeat" description="WD" evidence="7">
    <location>
        <begin position="127"/>
        <end position="168"/>
    </location>
</feature>
<dbReference type="InterPro" id="IPR036322">
    <property type="entry name" value="WD40_repeat_dom_sf"/>
</dbReference>
<keyword evidence="3" id="KW-0677">Repeat</keyword>
<evidence type="ECO:0000256" key="4">
    <source>
        <dbReference type="ARBA" id="ARBA00023187"/>
    </source>
</evidence>
<dbReference type="GO" id="GO:0032797">
    <property type="term" value="C:SMN complex"/>
    <property type="evidence" value="ECO:0007669"/>
    <property type="project" value="TreeGrafter"/>
</dbReference>
<evidence type="ECO:0000256" key="5">
    <source>
        <dbReference type="ARBA" id="ARBA00038394"/>
    </source>
</evidence>
<dbReference type="GO" id="GO:0003723">
    <property type="term" value="F:RNA binding"/>
    <property type="evidence" value="ECO:0007669"/>
    <property type="project" value="TreeGrafter"/>
</dbReference>
<dbReference type="SUPFAM" id="SSF50978">
    <property type="entry name" value="WD40 repeat-like"/>
    <property type="match status" value="1"/>
</dbReference>
<accession>R7QB82</accession>
<sequence>MKIRSLIDSESGLHYSRWSTIAIDGPLRRQLNLQTIPSAFEFLPASFRITSLPPPRPTPSPRPPSTLSATMSAPIRQMPLVCPGHNRGIVELQYSPPGPEGVFLMSACLDGIPMLRDGLSGDWVGSFVGHKGAVWGACISTDASLAATAGADFTARLWDAVNGECKTTLTQKHICKSVAFSADSSRLLTAGNTNSINIYDVNACEDTPVAFLAPADPKAKTTVKLARYVRSGSDIVVSATSGEREEKVLSIWDVRSGKRERTLPLGSVAKSGELTPDGKFLTVTAGDATVSVYDLEKMERTMQVAVPVSTESASLRYPQMDMMVTGGQDLTVRKFDLKKDGTASEVEANRGHHGPVWVLRFAPDGESYASGSDDGTIRLWKTTIDPSLVA</sequence>
<dbReference type="PhylomeDB" id="R7QB82"/>
<keyword evidence="2" id="KW-0507">mRNA processing</keyword>
<dbReference type="PROSITE" id="PS50082">
    <property type="entry name" value="WD_REPEATS_2"/>
    <property type="match status" value="2"/>
</dbReference>
<dbReference type="RefSeq" id="XP_005715596.1">
    <property type="nucleotide sequence ID" value="XM_005715539.1"/>
</dbReference>
<dbReference type="GO" id="GO:0000387">
    <property type="term" value="P:spliceosomal snRNP assembly"/>
    <property type="evidence" value="ECO:0007669"/>
    <property type="project" value="TreeGrafter"/>
</dbReference>
<dbReference type="EMBL" id="HG001746">
    <property type="protein sequence ID" value="CDF35777.1"/>
    <property type="molecule type" value="Genomic_DNA"/>
</dbReference>
<dbReference type="Gramene" id="CDF35777">
    <property type="protein sequence ID" value="CDF35777"/>
    <property type="gene ID" value="CHC_T00008529001"/>
</dbReference>
<evidence type="ECO:0000313" key="9">
    <source>
        <dbReference type="Proteomes" id="UP000012073"/>
    </source>
</evidence>
<evidence type="ECO:0000313" key="8">
    <source>
        <dbReference type="EMBL" id="CDF35777.1"/>
    </source>
</evidence>
<keyword evidence="4" id="KW-0508">mRNA splicing</keyword>
<reference evidence="9" key="1">
    <citation type="journal article" date="2013" name="Proc. Natl. Acad. Sci. U.S.A.">
        <title>Genome structure and metabolic features in the red seaweed Chondrus crispus shed light on evolution of the Archaeplastida.</title>
        <authorList>
            <person name="Collen J."/>
            <person name="Porcel B."/>
            <person name="Carre W."/>
            <person name="Ball S.G."/>
            <person name="Chaparro C."/>
            <person name="Tonon T."/>
            <person name="Barbeyron T."/>
            <person name="Michel G."/>
            <person name="Noel B."/>
            <person name="Valentin K."/>
            <person name="Elias M."/>
            <person name="Artiguenave F."/>
            <person name="Arun A."/>
            <person name="Aury J.M."/>
            <person name="Barbosa-Neto J.F."/>
            <person name="Bothwell J.H."/>
            <person name="Bouget F.Y."/>
            <person name="Brillet L."/>
            <person name="Cabello-Hurtado F."/>
            <person name="Capella-Gutierrez S."/>
            <person name="Charrier B."/>
            <person name="Cladiere L."/>
            <person name="Cock J.M."/>
            <person name="Coelho S.M."/>
            <person name="Colleoni C."/>
            <person name="Czjzek M."/>
            <person name="Da Silva C."/>
            <person name="Delage L."/>
            <person name="Denoeud F."/>
            <person name="Deschamps P."/>
            <person name="Dittami S.M."/>
            <person name="Gabaldon T."/>
            <person name="Gachon C.M."/>
            <person name="Groisillier A."/>
            <person name="Herve C."/>
            <person name="Jabbari K."/>
            <person name="Katinka M."/>
            <person name="Kloareg B."/>
            <person name="Kowalczyk N."/>
            <person name="Labadie K."/>
            <person name="Leblanc C."/>
            <person name="Lopez P.J."/>
            <person name="McLachlan D.H."/>
            <person name="Meslet-Cladiere L."/>
            <person name="Moustafa A."/>
            <person name="Nehr Z."/>
            <person name="Nyvall Collen P."/>
            <person name="Panaud O."/>
            <person name="Partensky F."/>
            <person name="Poulain J."/>
            <person name="Rensing S.A."/>
            <person name="Rousvoal S."/>
            <person name="Samson G."/>
            <person name="Symeonidi A."/>
            <person name="Weissenbach J."/>
            <person name="Zambounis A."/>
            <person name="Wincker P."/>
            <person name="Boyen C."/>
        </authorList>
    </citation>
    <scope>NUCLEOTIDE SEQUENCE [LARGE SCALE GENOMIC DNA]</scope>
    <source>
        <strain evidence="9">cv. Stackhouse</strain>
    </source>
</reference>
<organism evidence="8 9">
    <name type="scientific">Chondrus crispus</name>
    <name type="common">Carrageen Irish moss</name>
    <name type="synonym">Polymorpha crispa</name>
    <dbReference type="NCBI Taxonomy" id="2769"/>
    <lineage>
        <taxon>Eukaryota</taxon>
        <taxon>Rhodophyta</taxon>
        <taxon>Florideophyceae</taxon>
        <taxon>Rhodymeniophycidae</taxon>
        <taxon>Gigartinales</taxon>
        <taxon>Gigartinaceae</taxon>
        <taxon>Chondrus</taxon>
    </lineage>
</organism>
<dbReference type="InterPro" id="IPR001680">
    <property type="entry name" value="WD40_rpt"/>
</dbReference>
<dbReference type="GeneID" id="17323310"/>
<feature type="repeat" description="WD" evidence="7">
    <location>
        <begin position="349"/>
        <end position="381"/>
    </location>
</feature>
<evidence type="ECO:0000256" key="1">
    <source>
        <dbReference type="ARBA" id="ARBA00022574"/>
    </source>
</evidence>
<dbReference type="PANTHER" id="PTHR19877">
    <property type="entry name" value="EUKARYOTIC TRANSLATION INITIATION FACTOR 3 SUBUNIT I"/>
    <property type="match status" value="1"/>
</dbReference>
<evidence type="ECO:0000256" key="7">
    <source>
        <dbReference type="PROSITE-ProRule" id="PRU00221"/>
    </source>
</evidence>
<dbReference type="InterPro" id="IPR015943">
    <property type="entry name" value="WD40/YVTN_repeat-like_dom_sf"/>
</dbReference>
<dbReference type="Pfam" id="PF00400">
    <property type="entry name" value="WD40"/>
    <property type="match status" value="3"/>
</dbReference>
<comment type="similarity">
    <text evidence="5">Belongs to the WD repeat STRAP family.</text>
</comment>
<dbReference type="STRING" id="2769.R7QB82"/>
<dbReference type="OMA" id="DGFYGLW"/>
<dbReference type="Gene3D" id="2.130.10.10">
    <property type="entry name" value="YVTN repeat-like/Quinoprotein amine dehydrogenase"/>
    <property type="match status" value="1"/>
</dbReference>
<dbReference type="PROSITE" id="PS50294">
    <property type="entry name" value="WD_REPEATS_REGION"/>
    <property type="match status" value="2"/>
</dbReference>
<dbReference type="OrthoDB" id="200206at2759"/>
<dbReference type="Proteomes" id="UP000012073">
    <property type="component" value="Unassembled WGS sequence"/>
</dbReference>
<name>R7QB82_CHOCR</name>
<keyword evidence="1 7" id="KW-0853">WD repeat</keyword>
<dbReference type="PANTHER" id="PTHR19877:SF13">
    <property type="entry name" value="SERINE-THREONINE KINASE RECEPTOR-ASSOCIATED PROTEIN"/>
    <property type="match status" value="1"/>
</dbReference>
<protein>
    <recommendedName>
        <fullName evidence="6">Serine-threonine kinase receptor-associated protein</fullName>
    </recommendedName>
</protein>
<proteinExistence type="inferred from homology"/>
<evidence type="ECO:0000256" key="2">
    <source>
        <dbReference type="ARBA" id="ARBA00022664"/>
    </source>
</evidence>
<dbReference type="SMART" id="SM00320">
    <property type="entry name" value="WD40"/>
    <property type="match status" value="5"/>
</dbReference>
<dbReference type="KEGG" id="ccp:CHC_T00008529001"/>
<gene>
    <name evidence="8" type="ORF">CHC_T00008529001</name>
</gene>
<evidence type="ECO:0000256" key="3">
    <source>
        <dbReference type="ARBA" id="ARBA00022737"/>
    </source>
</evidence>
<keyword evidence="9" id="KW-1185">Reference proteome</keyword>
<evidence type="ECO:0000256" key="6">
    <source>
        <dbReference type="ARBA" id="ARBA00040390"/>
    </source>
</evidence>
<dbReference type="AlphaFoldDB" id="R7QB82"/>